<dbReference type="GO" id="GO:0071555">
    <property type="term" value="P:cell wall organization"/>
    <property type="evidence" value="ECO:0007669"/>
    <property type="project" value="InterPro"/>
</dbReference>
<dbReference type="Pfam" id="PF00345">
    <property type="entry name" value="PapD_N"/>
    <property type="match status" value="1"/>
</dbReference>
<dbReference type="GO" id="GO:0030288">
    <property type="term" value="C:outer membrane-bounded periplasmic space"/>
    <property type="evidence" value="ECO:0007669"/>
    <property type="project" value="InterPro"/>
</dbReference>
<reference evidence="8" key="1">
    <citation type="journal article" date="2020" name="J Glob Antimicrob Resist">
        <title>Genomic characterization of clinical Enterobacter roggenkampii co-harboring blaIMP-1- and blaGES-5-encoding IncP6 and mcr-9-encoding IncHI2 plasmids isolated in Japan.</title>
        <authorList>
            <person name="Umeda K."/>
            <person name="Nakamura H."/>
            <person name="Fukuda A."/>
            <person name="Matsumoto Y."/>
            <person name="Motooka D."/>
            <person name="Nakamura S."/>
            <person name="Yasui Y."/>
            <person name="Yoshida H."/>
            <person name="Kawahara R."/>
        </authorList>
    </citation>
    <scope>NUCLEOTIDE SEQUENCE</scope>
    <source>
        <strain evidence="8">OIPH-N260</strain>
    </source>
</reference>
<dbReference type="Proteomes" id="UP000595858">
    <property type="component" value="Chromosome"/>
</dbReference>
<gene>
    <name evidence="8" type="primary">bcfG</name>
    <name evidence="8" type="ORF">OIPHN260_41090</name>
</gene>
<dbReference type="InterPro" id="IPR050643">
    <property type="entry name" value="Periplasmic_pilus_chap"/>
</dbReference>
<dbReference type="InterPro" id="IPR001829">
    <property type="entry name" value="Pili_assmbl_chaperone_bac"/>
</dbReference>
<evidence type="ECO:0000256" key="2">
    <source>
        <dbReference type="ARBA" id="ARBA00007399"/>
    </source>
</evidence>
<dbReference type="PANTHER" id="PTHR30251">
    <property type="entry name" value="PILUS ASSEMBLY CHAPERONE"/>
    <property type="match status" value="1"/>
</dbReference>
<proteinExistence type="inferred from homology"/>
<evidence type="ECO:0000259" key="7">
    <source>
        <dbReference type="Pfam" id="PF02753"/>
    </source>
</evidence>
<comment type="similarity">
    <text evidence="2">Belongs to the periplasmic pilus chaperone family.</text>
</comment>
<protein>
    <submittedName>
        <fullName evidence="8">Long polar fimbrial chaperone LpfB</fullName>
    </submittedName>
</protein>
<dbReference type="PANTHER" id="PTHR30251:SF1">
    <property type="entry name" value="FIMBRIAL CHAPARONE"/>
    <property type="match status" value="1"/>
</dbReference>
<keyword evidence="4" id="KW-0574">Periplasm</keyword>
<dbReference type="Gene3D" id="2.60.40.10">
    <property type="entry name" value="Immunoglobulins"/>
    <property type="match status" value="2"/>
</dbReference>
<dbReference type="PRINTS" id="PR00969">
    <property type="entry name" value="CHAPERONPILI"/>
</dbReference>
<evidence type="ECO:0000313" key="9">
    <source>
        <dbReference type="Proteomes" id="UP000595858"/>
    </source>
</evidence>
<dbReference type="InterPro" id="IPR016148">
    <property type="entry name" value="Pili_assmbl_chaperone_C"/>
</dbReference>
<evidence type="ECO:0000256" key="1">
    <source>
        <dbReference type="ARBA" id="ARBA00004418"/>
    </source>
</evidence>
<dbReference type="SUPFAM" id="SSF49354">
    <property type="entry name" value="PapD-like"/>
    <property type="match status" value="1"/>
</dbReference>
<dbReference type="SUPFAM" id="SSF49584">
    <property type="entry name" value="Periplasmic chaperone C-domain"/>
    <property type="match status" value="1"/>
</dbReference>
<name>A0AAU9C086_9ENTR</name>
<feature type="domain" description="Pili assembly chaperone N-terminal" evidence="6">
    <location>
        <begin position="28"/>
        <end position="150"/>
    </location>
</feature>
<dbReference type="Pfam" id="PF02753">
    <property type="entry name" value="PapD_C"/>
    <property type="match status" value="1"/>
</dbReference>
<dbReference type="InterPro" id="IPR016147">
    <property type="entry name" value="Pili_assmbl_chaperone_N"/>
</dbReference>
<keyword evidence="5" id="KW-0143">Chaperone</keyword>
<evidence type="ECO:0000256" key="4">
    <source>
        <dbReference type="ARBA" id="ARBA00022764"/>
    </source>
</evidence>
<evidence type="ECO:0000256" key="3">
    <source>
        <dbReference type="ARBA" id="ARBA00022729"/>
    </source>
</evidence>
<organism evidence="8 9">
    <name type="scientific">Enterobacter roggenkampii</name>
    <dbReference type="NCBI Taxonomy" id="1812935"/>
    <lineage>
        <taxon>Bacteria</taxon>
        <taxon>Pseudomonadati</taxon>
        <taxon>Pseudomonadota</taxon>
        <taxon>Gammaproteobacteria</taxon>
        <taxon>Enterobacterales</taxon>
        <taxon>Enterobacteriaceae</taxon>
        <taxon>Enterobacter</taxon>
        <taxon>Enterobacter cloacae complex</taxon>
    </lineage>
</organism>
<dbReference type="RefSeq" id="WP_021242357.1">
    <property type="nucleotide sequence ID" value="NZ_LDCK01000011.1"/>
</dbReference>
<dbReference type="EMBL" id="AP023447">
    <property type="protein sequence ID" value="BCL44607.1"/>
    <property type="molecule type" value="Genomic_DNA"/>
</dbReference>
<keyword evidence="3" id="KW-0732">Signal</keyword>
<evidence type="ECO:0000256" key="5">
    <source>
        <dbReference type="ARBA" id="ARBA00023186"/>
    </source>
</evidence>
<dbReference type="InterPro" id="IPR013783">
    <property type="entry name" value="Ig-like_fold"/>
</dbReference>
<feature type="domain" description="Pili assembly chaperone C-terminal" evidence="7">
    <location>
        <begin position="172"/>
        <end position="229"/>
    </location>
</feature>
<comment type="subcellular location">
    <subcellularLocation>
        <location evidence="1">Periplasm</location>
    </subcellularLocation>
</comment>
<accession>A0AAU9C086</accession>
<evidence type="ECO:0000259" key="6">
    <source>
        <dbReference type="Pfam" id="PF00345"/>
    </source>
</evidence>
<sequence>MPDNTVMKLRILIPVLAILTFISFAHAGVVIGGTRFVYPEKQHSITVSVRNKSTLPWLVSAKIYAGGNWPGATSAPQATSALVATPALFALQGGRENSIRIFRADEGLPADRETLFTLSISTIPASKTSSDNVQMAVRSSFKVFYRPEGLNGNPENAYREILWSYSANQLVVKNPTPYYVTLFQTRINNKSIDNAGIIAPFSQRTMDECQKAPRCEIRWQTINDYGRVMPPVVNILNLK</sequence>
<evidence type="ECO:0000313" key="8">
    <source>
        <dbReference type="EMBL" id="BCL44607.1"/>
    </source>
</evidence>
<dbReference type="AlphaFoldDB" id="A0AAU9C086"/>
<dbReference type="InterPro" id="IPR036316">
    <property type="entry name" value="Pili_assmbl_chap_C_dom_sf"/>
</dbReference>
<dbReference type="InterPro" id="IPR008962">
    <property type="entry name" value="PapD-like_sf"/>
</dbReference>